<comment type="caution">
    <text evidence="3">The sequence shown here is derived from an EMBL/GenBank/DDBJ whole genome shotgun (WGS) entry which is preliminary data.</text>
</comment>
<dbReference type="Pfam" id="PF13411">
    <property type="entry name" value="MerR_1"/>
    <property type="match status" value="1"/>
</dbReference>
<evidence type="ECO:0000259" key="2">
    <source>
        <dbReference type="PROSITE" id="PS50937"/>
    </source>
</evidence>
<dbReference type="SUPFAM" id="SSF46955">
    <property type="entry name" value="Putative DNA-binding domain"/>
    <property type="match status" value="1"/>
</dbReference>
<dbReference type="GO" id="GO:0003700">
    <property type="term" value="F:DNA-binding transcription factor activity"/>
    <property type="evidence" value="ECO:0007669"/>
    <property type="project" value="InterPro"/>
</dbReference>
<dbReference type="PROSITE" id="PS00552">
    <property type="entry name" value="HTH_MERR_1"/>
    <property type="match status" value="1"/>
</dbReference>
<reference evidence="3" key="1">
    <citation type="submission" date="2018-08" db="EMBL/GenBank/DDBJ databases">
        <authorList>
            <person name="Jin W."/>
            <person name="Wang H."/>
            <person name="Yang Y."/>
            <person name="Li M."/>
            <person name="Liu J."/>
        </authorList>
    </citation>
    <scope>NUCLEOTIDE SEQUENCE</scope>
    <source>
        <strain evidence="3">AESS21</strain>
    </source>
</reference>
<sequence>MTFSIGDLSRQTGVKVTTIRYYEQEGLISAPLRTDGNQRRFGEKDLERLRFIKHGRDLGLPMNAIRELLDLSGHPDQPCDQANRIARDQLLSVRARISQLRGLEAELERIANSCSGDHTVADCDVLKAFGDHGQCKGEH</sequence>
<dbReference type="PANTHER" id="PTHR30204:SF92">
    <property type="entry name" value="HTH-TYPE TRANSCRIPTIONAL REGULATOR ZNTR"/>
    <property type="match status" value="1"/>
</dbReference>
<dbReference type="EMBL" id="QTKU01000005">
    <property type="protein sequence ID" value="MBS8262274.1"/>
    <property type="molecule type" value="Genomic_DNA"/>
</dbReference>
<name>A0A944CFW3_9HYPH</name>
<reference evidence="3" key="2">
    <citation type="journal article" date="2021" name="Microorganisms">
        <title>Bacterial Dimethylsulfoniopropionate Biosynthesis in the East China Sea.</title>
        <authorList>
            <person name="Liu J."/>
            <person name="Zhang Y."/>
            <person name="Liu J."/>
            <person name="Zhong H."/>
            <person name="Williams B.T."/>
            <person name="Zheng Y."/>
            <person name="Curson A.R.J."/>
            <person name="Sun C."/>
            <person name="Sun H."/>
            <person name="Song D."/>
            <person name="Wagner Mackenzie B."/>
            <person name="Bermejo Martinez A."/>
            <person name="Todd J.D."/>
            <person name="Zhang X.H."/>
        </authorList>
    </citation>
    <scope>NUCLEOTIDE SEQUENCE</scope>
    <source>
        <strain evidence="3">AESS21</strain>
    </source>
</reference>
<protein>
    <submittedName>
        <fullName evidence="3">MerR family transcriptional regulator</fullName>
    </submittedName>
</protein>
<feature type="domain" description="HTH merR-type" evidence="2">
    <location>
        <begin position="2"/>
        <end position="71"/>
    </location>
</feature>
<dbReference type="AlphaFoldDB" id="A0A944CFW3"/>
<evidence type="ECO:0000256" key="1">
    <source>
        <dbReference type="ARBA" id="ARBA00023125"/>
    </source>
</evidence>
<evidence type="ECO:0000313" key="3">
    <source>
        <dbReference type="EMBL" id="MBS8262274.1"/>
    </source>
</evidence>
<dbReference type="InterPro" id="IPR000551">
    <property type="entry name" value="MerR-type_HTH_dom"/>
</dbReference>
<dbReference type="PRINTS" id="PR00040">
    <property type="entry name" value="HTHMERR"/>
</dbReference>
<proteinExistence type="predicted"/>
<dbReference type="GO" id="GO:0003677">
    <property type="term" value="F:DNA binding"/>
    <property type="evidence" value="ECO:0007669"/>
    <property type="project" value="UniProtKB-KW"/>
</dbReference>
<evidence type="ECO:0000313" key="4">
    <source>
        <dbReference type="Proteomes" id="UP000705379"/>
    </source>
</evidence>
<dbReference type="Gene3D" id="1.10.1660.10">
    <property type="match status" value="1"/>
</dbReference>
<dbReference type="InterPro" id="IPR009061">
    <property type="entry name" value="DNA-bd_dom_put_sf"/>
</dbReference>
<dbReference type="InterPro" id="IPR047057">
    <property type="entry name" value="MerR_fam"/>
</dbReference>
<dbReference type="SMART" id="SM00422">
    <property type="entry name" value="HTH_MERR"/>
    <property type="match status" value="1"/>
</dbReference>
<dbReference type="PANTHER" id="PTHR30204">
    <property type="entry name" value="REDOX-CYCLING DRUG-SENSING TRANSCRIPTIONAL ACTIVATOR SOXR"/>
    <property type="match status" value="1"/>
</dbReference>
<organism evidence="3 4">
    <name type="scientific">Roseibium polysiphoniae</name>
    <dbReference type="NCBI Taxonomy" id="2571221"/>
    <lineage>
        <taxon>Bacteria</taxon>
        <taxon>Pseudomonadati</taxon>
        <taxon>Pseudomonadota</taxon>
        <taxon>Alphaproteobacteria</taxon>
        <taxon>Hyphomicrobiales</taxon>
        <taxon>Stappiaceae</taxon>
        <taxon>Roseibium</taxon>
    </lineage>
</organism>
<dbReference type="Proteomes" id="UP000705379">
    <property type="component" value="Unassembled WGS sequence"/>
</dbReference>
<dbReference type="RefSeq" id="WP_213217562.1">
    <property type="nucleotide sequence ID" value="NZ_QTKU01000005.1"/>
</dbReference>
<dbReference type="PROSITE" id="PS50937">
    <property type="entry name" value="HTH_MERR_2"/>
    <property type="match status" value="1"/>
</dbReference>
<keyword evidence="1" id="KW-0238">DNA-binding</keyword>
<accession>A0A944CFW3</accession>
<dbReference type="CDD" id="cd04785">
    <property type="entry name" value="HTH_CadR-PbrR-like"/>
    <property type="match status" value="1"/>
</dbReference>
<gene>
    <name evidence="3" type="ORF">DYI23_18745</name>
</gene>